<organism evidence="1 2">
    <name type="scientific">Streptosporangium carneum</name>
    <dbReference type="NCBI Taxonomy" id="47481"/>
    <lineage>
        <taxon>Bacteria</taxon>
        <taxon>Bacillati</taxon>
        <taxon>Actinomycetota</taxon>
        <taxon>Actinomycetes</taxon>
        <taxon>Streptosporangiales</taxon>
        <taxon>Streptosporangiaceae</taxon>
        <taxon>Streptosporangium</taxon>
    </lineage>
</organism>
<dbReference type="GO" id="GO:0004497">
    <property type="term" value="F:monooxygenase activity"/>
    <property type="evidence" value="ECO:0007669"/>
    <property type="project" value="UniProtKB-KW"/>
</dbReference>
<keyword evidence="1" id="KW-0560">Oxidoreductase</keyword>
<accession>A0A9W6MCQ0</accession>
<sequence>MIMRVWRGWTRTEDAAAYEKYLLGTGYVGYTSTEGNRGVCFTRRDENGLSEFLLTSLWESWEAVTAFAGEDPSRAVFYDEDDRFLVERELTVTHYEVFAAA</sequence>
<dbReference type="EMBL" id="BSEV01000005">
    <property type="protein sequence ID" value="GLK09401.1"/>
    <property type="molecule type" value="Genomic_DNA"/>
</dbReference>
<dbReference type="RefSeq" id="WP_271217862.1">
    <property type="nucleotide sequence ID" value="NZ_BAAAVD010000045.1"/>
</dbReference>
<keyword evidence="1" id="KW-0503">Monooxygenase</keyword>
<reference evidence="1" key="1">
    <citation type="journal article" date="2014" name="Int. J. Syst. Evol. Microbiol.">
        <title>Complete genome sequence of Corynebacterium casei LMG S-19264T (=DSM 44701T), isolated from a smear-ripened cheese.</title>
        <authorList>
            <consortium name="US DOE Joint Genome Institute (JGI-PGF)"/>
            <person name="Walter F."/>
            <person name="Albersmeier A."/>
            <person name="Kalinowski J."/>
            <person name="Ruckert C."/>
        </authorList>
    </citation>
    <scope>NUCLEOTIDE SEQUENCE</scope>
    <source>
        <strain evidence="1">VKM Ac-2007</strain>
    </source>
</reference>
<reference evidence="1" key="2">
    <citation type="submission" date="2023-01" db="EMBL/GenBank/DDBJ databases">
        <authorList>
            <person name="Sun Q."/>
            <person name="Evtushenko L."/>
        </authorList>
    </citation>
    <scope>NUCLEOTIDE SEQUENCE</scope>
    <source>
        <strain evidence="1">VKM Ac-2007</strain>
    </source>
</reference>
<evidence type="ECO:0000313" key="2">
    <source>
        <dbReference type="Proteomes" id="UP001143474"/>
    </source>
</evidence>
<dbReference type="AlphaFoldDB" id="A0A9W6MCQ0"/>
<comment type="caution">
    <text evidence="1">The sequence shown here is derived from an EMBL/GenBank/DDBJ whole genome shotgun (WGS) entry which is preliminary data.</text>
</comment>
<dbReference type="Proteomes" id="UP001143474">
    <property type="component" value="Unassembled WGS sequence"/>
</dbReference>
<keyword evidence="2" id="KW-1185">Reference proteome</keyword>
<evidence type="ECO:0000313" key="1">
    <source>
        <dbReference type="EMBL" id="GLK09401.1"/>
    </source>
</evidence>
<name>A0A9W6MCQ0_9ACTN</name>
<gene>
    <name evidence="1" type="ORF">GCM10017600_28070</name>
</gene>
<protein>
    <submittedName>
        <fullName evidence="1">Antibiotic biosynthesis monooxygenase</fullName>
    </submittedName>
</protein>
<proteinExistence type="predicted"/>